<sequence>MMLSLKDFDNPQDKASDTSLLNPNIDSELEHWEKLVFSFDMDVNQQGQGSNAPMLPRADVQDALLLAQFSAGGLPQPQASHDPAYNALLLALLQAQHSQHAPPNFPPAMSQQVYGQHSVPQPSFGSIPSQYQWPPPPTFSQQQQNFPYNQLGMSAHATGYPNLPQINTNVAMGTPDTSSAAVATSSSSPPTAVSRTESPDPTDPSVTEDKRRRNTAASGNTVLFSRRSPLILDFVYLTGRADELEKEAADLRRENGWLKEIVMLKGSRFAGLDVSPQNLPKPPEGDASFWGPANTRSSQPVASSSRKPTSKSQEVEDSDSENDSDGYSEAQGSKGGASGSKGKERQK</sequence>
<feature type="compositionally biased region" description="Acidic residues" evidence="2">
    <location>
        <begin position="315"/>
        <end position="326"/>
    </location>
</feature>
<reference evidence="3 4" key="2">
    <citation type="submission" date="2017-02" db="EMBL/GenBank/DDBJ databases">
        <title>A genome survey and senescence transcriptome analysis in Lentinula edodes.</title>
        <authorList>
            <person name="Sakamoto Y."/>
            <person name="Nakade K."/>
            <person name="Sato S."/>
            <person name="Yoshida Y."/>
            <person name="Miyazaki K."/>
            <person name="Natsume S."/>
            <person name="Konno N."/>
        </authorList>
    </citation>
    <scope>NUCLEOTIDE SEQUENCE [LARGE SCALE GENOMIC DNA]</scope>
    <source>
        <strain evidence="3 4">NBRC 111202</strain>
    </source>
</reference>
<accession>A0A1Q3ECB7</accession>
<dbReference type="EMBL" id="BDGU01000208">
    <property type="protein sequence ID" value="GAW04774.1"/>
    <property type="molecule type" value="Genomic_DNA"/>
</dbReference>
<name>A0A1Q3ECB7_LENED</name>
<dbReference type="AlphaFoldDB" id="A0A1Q3ECB7"/>
<dbReference type="Proteomes" id="UP000188533">
    <property type="component" value="Unassembled WGS sequence"/>
</dbReference>
<dbReference type="STRING" id="5353.A0A1Q3ECB7"/>
<feature type="region of interest" description="Disordered" evidence="2">
    <location>
        <begin position="1"/>
        <end position="22"/>
    </location>
</feature>
<feature type="compositionally biased region" description="Polar residues" evidence="2">
    <location>
        <begin position="294"/>
        <end position="312"/>
    </location>
</feature>
<keyword evidence="1" id="KW-0175">Coiled coil</keyword>
<proteinExistence type="predicted"/>
<feature type="coiled-coil region" evidence="1">
    <location>
        <begin position="234"/>
        <end position="261"/>
    </location>
</feature>
<feature type="compositionally biased region" description="Polar residues" evidence="2">
    <location>
        <begin position="115"/>
        <end position="132"/>
    </location>
</feature>
<evidence type="ECO:0000313" key="4">
    <source>
        <dbReference type="Proteomes" id="UP000188533"/>
    </source>
</evidence>
<feature type="compositionally biased region" description="Low complexity" evidence="2">
    <location>
        <begin position="177"/>
        <end position="194"/>
    </location>
</feature>
<reference evidence="3 4" key="1">
    <citation type="submission" date="2016-08" db="EMBL/GenBank/DDBJ databases">
        <authorList>
            <consortium name="Lentinula edodes genome sequencing consortium"/>
            <person name="Sakamoto Y."/>
            <person name="Nakade K."/>
            <person name="Sato S."/>
            <person name="Yoshida Y."/>
            <person name="Miyazaki K."/>
            <person name="Natsume S."/>
            <person name="Konno N."/>
        </authorList>
    </citation>
    <scope>NUCLEOTIDE SEQUENCE [LARGE SCALE GENOMIC DNA]</scope>
    <source>
        <strain evidence="3 4">NBRC 111202</strain>
    </source>
</reference>
<feature type="region of interest" description="Disordered" evidence="2">
    <location>
        <begin position="166"/>
        <end position="220"/>
    </location>
</feature>
<protein>
    <submittedName>
        <fullName evidence="3">Bzip transcription factor</fullName>
    </submittedName>
</protein>
<keyword evidence="4" id="KW-1185">Reference proteome</keyword>
<evidence type="ECO:0000256" key="2">
    <source>
        <dbReference type="SAM" id="MobiDB-lite"/>
    </source>
</evidence>
<evidence type="ECO:0000313" key="3">
    <source>
        <dbReference type="EMBL" id="GAW04774.1"/>
    </source>
</evidence>
<gene>
    <name evidence="3" type="ORF">LENED_006581</name>
</gene>
<feature type="compositionally biased region" description="Basic and acidic residues" evidence="2">
    <location>
        <begin position="1"/>
        <end position="16"/>
    </location>
</feature>
<organism evidence="3 4">
    <name type="scientific">Lentinula edodes</name>
    <name type="common">Shiitake mushroom</name>
    <name type="synonym">Lentinus edodes</name>
    <dbReference type="NCBI Taxonomy" id="5353"/>
    <lineage>
        <taxon>Eukaryota</taxon>
        <taxon>Fungi</taxon>
        <taxon>Dikarya</taxon>
        <taxon>Basidiomycota</taxon>
        <taxon>Agaricomycotina</taxon>
        <taxon>Agaricomycetes</taxon>
        <taxon>Agaricomycetidae</taxon>
        <taxon>Agaricales</taxon>
        <taxon>Marasmiineae</taxon>
        <taxon>Omphalotaceae</taxon>
        <taxon>Lentinula</taxon>
    </lineage>
</organism>
<feature type="region of interest" description="Disordered" evidence="2">
    <location>
        <begin position="115"/>
        <end position="144"/>
    </location>
</feature>
<comment type="caution">
    <text evidence="3">The sequence shown here is derived from an EMBL/GenBank/DDBJ whole genome shotgun (WGS) entry which is preliminary data.</text>
</comment>
<feature type="region of interest" description="Disordered" evidence="2">
    <location>
        <begin position="272"/>
        <end position="347"/>
    </location>
</feature>
<evidence type="ECO:0000256" key="1">
    <source>
        <dbReference type="SAM" id="Coils"/>
    </source>
</evidence>